<dbReference type="PROSITE" id="PS01065">
    <property type="entry name" value="ETF_BETA"/>
    <property type="match status" value="1"/>
</dbReference>
<dbReference type="PANTHER" id="PTHR21294">
    <property type="entry name" value="ELECTRON TRANSFER FLAVOPROTEIN BETA-SUBUNIT"/>
    <property type="match status" value="1"/>
</dbReference>
<evidence type="ECO:0000256" key="2">
    <source>
        <dbReference type="ARBA" id="ARBA00007557"/>
    </source>
</evidence>
<gene>
    <name evidence="8" type="ORF">C8Q71DRAFT_799656</name>
</gene>
<dbReference type="InterPro" id="IPR000049">
    <property type="entry name" value="ET-Flavoprotein_bsu_CS"/>
</dbReference>
<comment type="cofactor">
    <cofactor evidence="6">
        <name>AMP</name>
        <dbReference type="ChEBI" id="CHEBI:456215"/>
    </cofactor>
    <text evidence="6">Binds 1 AMP per subunit.</text>
</comment>
<dbReference type="GeneID" id="72006635"/>
<dbReference type="EMBL" id="JADCUA010000036">
    <property type="protein sequence ID" value="KAH9829706.1"/>
    <property type="molecule type" value="Genomic_DNA"/>
</dbReference>
<keyword evidence="9" id="KW-1185">Reference proteome</keyword>
<dbReference type="CDD" id="cd01714">
    <property type="entry name" value="ETF_beta"/>
    <property type="match status" value="1"/>
</dbReference>
<evidence type="ECO:0000256" key="3">
    <source>
        <dbReference type="ARBA" id="ARBA00022448"/>
    </source>
</evidence>
<evidence type="ECO:0000256" key="6">
    <source>
        <dbReference type="PIRNR" id="PIRNR000090"/>
    </source>
</evidence>
<keyword evidence="3 6" id="KW-0813">Transport</keyword>
<evidence type="ECO:0000256" key="5">
    <source>
        <dbReference type="ARBA" id="ARBA00025416"/>
    </source>
</evidence>
<comment type="similarity">
    <text evidence="2 6">Belongs to the ETF beta-subunit/FixA family.</text>
</comment>
<accession>A0ABQ8JZG8</accession>
<feature type="domain" description="Electron transfer flavoprotein alpha/beta-subunit N-terminal" evidence="7">
    <location>
        <begin position="33"/>
        <end position="236"/>
    </location>
</feature>
<comment type="subcellular location">
    <subcellularLocation>
        <location evidence="1 6">Mitochondrion matrix</location>
    </subcellularLocation>
</comment>
<name>A0ABQ8JZG8_9APHY</name>
<evidence type="ECO:0000313" key="8">
    <source>
        <dbReference type="EMBL" id="KAH9829706.1"/>
    </source>
</evidence>
<dbReference type="SMART" id="SM00893">
    <property type="entry name" value="ETF"/>
    <property type="match status" value="1"/>
</dbReference>
<proteinExistence type="inferred from homology"/>
<keyword evidence="4 6" id="KW-0249">Electron transport</keyword>
<dbReference type="Pfam" id="PF01012">
    <property type="entry name" value="ETF"/>
    <property type="match status" value="1"/>
</dbReference>
<dbReference type="InterPro" id="IPR033948">
    <property type="entry name" value="ETF_beta_N"/>
</dbReference>
<evidence type="ECO:0000259" key="7">
    <source>
        <dbReference type="SMART" id="SM00893"/>
    </source>
</evidence>
<dbReference type="Proteomes" id="UP000814176">
    <property type="component" value="Unassembled WGS sequence"/>
</dbReference>
<sequence>MRPTAARLLNILVPIKRQVRTVDYAVKIRVNPDQKGIDLNVKHSMNPFDEIAVEEAVKLRERLKDKVKSIKVVTIGPPKSLETLRTALAMGADSGIHVELAEGAPPPEPLGIAKALRAVIAHEQDGVDLVIMGKQAIDDDAGQTGQMLAGLMDWAQATFASKVEVDTEKKEASVTREIDGGLEELRCRLPLVVTTDLRGRRLTASVEPRYASLPNIMKAKKKQIVKLSPEYLQVDLTPRLETLKVTEPAKRQGGAKVASVDELIAKLKEAGIKPVAS</sequence>
<dbReference type="InterPro" id="IPR014730">
    <property type="entry name" value="ETF_a/b_N"/>
</dbReference>
<evidence type="ECO:0000256" key="1">
    <source>
        <dbReference type="ARBA" id="ARBA00004305"/>
    </source>
</evidence>
<dbReference type="RefSeq" id="XP_047773149.1">
    <property type="nucleotide sequence ID" value="XM_047925903.1"/>
</dbReference>
<comment type="function">
    <text evidence="5 6">The electron transfer flavoprotein serves as a specific electron acceptor for several dehydrogenases, including five acyl-CoA dehydrogenases, glutaryl-CoA and sarcosine dehydrogenase. It transfers the electrons to the main mitochondrial respiratory chain via ETF-ubiquinone oxidoreductase (ETF dehydrogenase).</text>
</comment>
<evidence type="ECO:0000313" key="9">
    <source>
        <dbReference type="Proteomes" id="UP000814176"/>
    </source>
</evidence>
<protein>
    <recommendedName>
        <fullName evidence="6">Probable electron transfer flavoprotein subunit beta</fullName>
    </recommendedName>
</protein>
<dbReference type="Gene3D" id="3.40.50.620">
    <property type="entry name" value="HUPs"/>
    <property type="match status" value="1"/>
</dbReference>
<dbReference type="InterPro" id="IPR014729">
    <property type="entry name" value="Rossmann-like_a/b/a_fold"/>
</dbReference>
<organism evidence="8 9">
    <name type="scientific">Rhodofomes roseus</name>
    <dbReference type="NCBI Taxonomy" id="34475"/>
    <lineage>
        <taxon>Eukaryota</taxon>
        <taxon>Fungi</taxon>
        <taxon>Dikarya</taxon>
        <taxon>Basidiomycota</taxon>
        <taxon>Agaricomycotina</taxon>
        <taxon>Agaricomycetes</taxon>
        <taxon>Polyporales</taxon>
        <taxon>Rhodofomes</taxon>
    </lineage>
</organism>
<keyword evidence="6" id="KW-0496">Mitochondrion</keyword>
<dbReference type="SUPFAM" id="SSF52402">
    <property type="entry name" value="Adenine nucleotide alpha hydrolases-like"/>
    <property type="match status" value="1"/>
</dbReference>
<dbReference type="PANTHER" id="PTHR21294:SF8">
    <property type="entry name" value="ELECTRON TRANSFER FLAVOPROTEIN SUBUNIT BETA"/>
    <property type="match status" value="1"/>
</dbReference>
<comment type="cofactor">
    <cofactor evidence="6">
        <name>FAD</name>
        <dbReference type="ChEBI" id="CHEBI:57692"/>
    </cofactor>
    <text evidence="6">Binds 1 FAD per dimer.</text>
</comment>
<dbReference type="PIRSF" id="PIRSF000090">
    <property type="entry name" value="Beta-ETF"/>
    <property type="match status" value="1"/>
</dbReference>
<comment type="subunit">
    <text evidence="6">Heterodimer of an alpha and a beta subunit.</text>
</comment>
<dbReference type="InterPro" id="IPR012255">
    <property type="entry name" value="ETF_b"/>
</dbReference>
<reference evidence="8 9" key="1">
    <citation type="journal article" date="2021" name="Environ. Microbiol.">
        <title>Gene family expansions and transcriptome signatures uncover fungal adaptations to wood decay.</title>
        <authorList>
            <person name="Hage H."/>
            <person name="Miyauchi S."/>
            <person name="Viragh M."/>
            <person name="Drula E."/>
            <person name="Min B."/>
            <person name="Chaduli D."/>
            <person name="Navarro D."/>
            <person name="Favel A."/>
            <person name="Norest M."/>
            <person name="Lesage-Meessen L."/>
            <person name="Balint B."/>
            <person name="Merenyi Z."/>
            <person name="de Eugenio L."/>
            <person name="Morin E."/>
            <person name="Martinez A.T."/>
            <person name="Baldrian P."/>
            <person name="Stursova M."/>
            <person name="Martinez M.J."/>
            <person name="Novotny C."/>
            <person name="Magnuson J.K."/>
            <person name="Spatafora J.W."/>
            <person name="Maurice S."/>
            <person name="Pangilinan J."/>
            <person name="Andreopoulos W."/>
            <person name="LaButti K."/>
            <person name="Hundley H."/>
            <person name="Na H."/>
            <person name="Kuo A."/>
            <person name="Barry K."/>
            <person name="Lipzen A."/>
            <person name="Henrissat B."/>
            <person name="Riley R."/>
            <person name="Ahrendt S."/>
            <person name="Nagy L.G."/>
            <person name="Grigoriev I.V."/>
            <person name="Martin F."/>
            <person name="Rosso M.N."/>
        </authorList>
    </citation>
    <scope>NUCLEOTIDE SEQUENCE [LARGE SCALE GENOMIC DNA]</scope>
    <source>
        <strain evidence="8 9">CIRM-BRFM 1785</strain>
    </source>
</reference>
<comment type="caution">
    <text evidence="8">The sequence shown here is derived from an EMBL/GenBank/DDBJ whole genome shotgun (WGS) entry which is preliminary data.</text>
</comment>
<evidence type="ECO:0000256" key="4">
    <source>
        <dbReference type="ARBA" id="ARBA00022982"/>
    </source>
</evidence>